<keyword evidence="2" id="KW-1133">Transmembrane helix</keyword>
<dbReference type="Proteomes" id="UP000321397">
    <property type="component" value="Chromosome"/>
</dbReference>
<keyword evidence="1" id="KW-0175">Coiled coil</keyword>
<feature type="coiled-coil region" evidence="1">
    <location>
        <begin position="108"/>
        <end position="139"/>
    </location>
</feature>
<dbReference type="RefSeq" id="WP_146959741.1">
    <property type="nucleotide sequence ID" value="NZ_AP019834.1"/>
</dbReference>
<name>A0A510K5L0_9FUSO</name>
<evidence type="ECO:0000256" key="2">
    <source>
        <dbReference type="SAM" id="Phobius"/>
    </source>
</evidence>
<evidence type="ECO:0000313" key="4">
    <source>
        <dbReference type="Proteomes" id="UP000321397"/>
    </source>
</evidence>
<feature type="transmembrane region" description="Helical" evidence="2">
    <location>
        <begin position="34"/>
        <end position="55"/>
    </location>
</feature>
<accession>A0A510K5L0</accession>
<keyword evidence="2" id="KW-0472">Membrane</keyword>
<proteinExistence type="predicted"/>
<feature type="transmembrane region" description="Helical" evidence="2">
    <location>
        <begin position="6"/>
        <end position="27"/>
    </location>
</feature>
<dbReference type="AlphaFoldDB" id="A0A510K5L0"/>
<gene>
    <name evidence="3" type="ORF">JMUB3933_0364</name>
</gene>
<sequence length="245" mass="29027">MIFAAVYGFLLLFVIVLIFVVFLTIIYFSKNKVLAELIICGFILFFTINFFYIWFPIKENTELKIGSYLLTTDYNATVPEVSFSLGNKGYLKNLNKIKDSWVGYIYNFDEAVLENLRAKEELVSLLEEKEVEKNKIEYNKNSGYFIINSQNQLFHLTEEQAKEKLKVKKLNLKNPEKIIRKYGEKKEKSTFYKIIDDYFIPFSDKGIGIIGYEVIKYFAILILILRIIYLRKFLKKEIKRKDRDK</sequence>
<organism evidence="3 4">
    <name type="scientific">Leptotrichia wadei</name>
    <dbReference type="NCBI Taxonomy" id="157687"/>
    <lineage>
        <taxon>Bacteria</taxon>
        <taxon>Fusobacteriati</taxon>
        <taxon>Fusobacteriota</taxon>
        <taxon>Fusobacteriia</taxon>
        <taxon>Fusobacteriales</taxon>
        <taxon>Leptotrichiaceae</taxon>
        <taxon>Leptotrichia</taxon>
    </lineage>
</organism>
<evidence type="ECO:0000256" key="1">
    <source>
        <dbReference type="SAM" id="Coils"/>
    </source>
</evidence>
<protein>
    <submittedName>
        <fullName evidence="3">Uncharacterized protein</fullName>
    </submittedName>
</protein>
<dbReference type="EMBL" id="AP019834">
    <property type="protein sequence ID" value="BBM46864.1"/>
    <property type="molecule type" value="Genomic_DNA"/>
</dbReference>
<keyword evidence="2" id="KW-0812">Transmembrane</keyword>
<reference evidence="3 4" key="1">
    <citation type="submission" date="2019-07" db="EMBL/GenBank/DDBJ databases">
        <title>Complete Genome Sequence of Leptotrichia wadei Strain JMUB3933.</title>
        <authorList>
            <person name="Watanabe S."/>
            <person name="Cui L."/>
        </authorList>
    </citation>
    <scope>NUCLEOTIDE SEQUENCE [LARGE SCALE GENOMIC DNA]</scope>
    <source>
        <strain evidence="3 4">JMUB3933</strain>
    </source>
</reference>
<evidence type="ECO:0000313" key="3">
    <source>
        <dbReference type="EMBL" id="BBM46864.1"/>
    </source>
</evidence>
<feature type="transmembrane region" description="Helical" evidence="2">
    <location>
        <begin position="209"/>
        <end position="230"/>
    </location>
</feature>